<feature type="compositionally biased region" description="Gly residues" evidence="1">
    <location>
        <begin position="7"/>
        <end position="23"/>
    </location>
</feature>
<dbReference type="Proteomes" id="UP000386466">
    <property type="component" value="Unassembled WGS sequence"/>
</dbReference>
<evidence type="ECO:0000313" key="2">
    <source>
        <dbReference type="EMBL" id="VFV46178.1"/>
    </source>
</evidence>
<evidence type="ECO:0000256" key="1">
    <source>
        <dbReference type="SAM" id="MobiDB-lite"/>
    </source>
</evidence>
<proteinExistence type="predicted"/>
<dbReference type="AlphaFoldDB" id="A0A485PP56"/>
<name>A0A485PP56_LYNPA</name>
<gene>
    <name evidence="2" type="ORF">LYPA_23C008809</name>
</gene>
<organism evidence="2 3">
    <name type="scientific">Lynx pardinus</name>
    <name type="common">Iberian lynx</name>
    <name type="synonym">Felis pardina</name>
    <dbReference type="NCBI Taxonomy" id="191816"/>
    <lineage>
        <taxon>Eukaryota</taxon>
        <taxon>Metazoa</taxon>
        <taxon>Chordata</taxon>
        <taxon>Craniata</taxon>
        <taxon>Vertebrata</taxon>
        <taxon>Euteleostomi</taxon>
        <taxon>Mammalia</taxon>
        <taxon>Eutheria</taxon>
        <taxon>Laurasiatheria</taxon>
        <taxon>Carnivora</taxon>
        <taxon>Feliformia</taxon>
        <taxon>Felidae</taxon>
        <taxon>Felinae</taxon>
        <taxon>Lynx</taxon>
    </lineage>
</organism>
<dbReference type="EMBL" id="CAAGRJ010038547">
    <property type="protein sequence ID" value="VFV46178.1"/>
    <property type="molecule type" value="Genomic_DNA"/>
</dbReference>
<protein>
    <submittedName>
        <fullName evidence="2">Uncharacterized protein</fullName>
    </submittedName>
</protein>
<feature type="compositionally biased region" description="Low complexity" evidence="1">
    <location>
        <begin position="24"/>
        <end position="36"/>
    </location>
</feature>
<reference evidence="2 3" key="1">
    <citation type="submission" date="2019-01" db="EMBL/GenBank/DDBJ databases">
        <authorList>
            <person name="Alioto T."/>
            <person name="Alioto T."/>
        </authorList>
    </citation>
    <scope>NUCLEOTIDE SEQUENCE [LARGE SCALE GENOMIC DNA]</scope>
</reference>
<sequence>MAASSGAGAGGGGGEAGGRGDPGGAAVPAAGSPRRGVTVIPKGGAQVGWQRRREGARRMWSVRKGLRRPSRDNRLRIVTPPRTR</sequence>
<feature type="region of interest" description="Disordered" evidence="1">
    <location>
        <begin position="64"/>
        <end position="84"/>
    </location>
</feature>
<evidence type="ECO:0000313" key="3">
    <source>
        <dbReference type="Proteomes" id="UP000386466"/>
    </source>
</evidence>
<keyword evidence="3" id="KW-1185">Reference proteome</keyword>
<accession>A0A485PP56</accession>
<feature type="region of interest" description="Disordered" evidence="1">
    <location>
        <begin position="1"/>
        <end position="52"/>
    </location>
</feature>